<sequence>MALAGKIEKQIEINAPAEKFYHLFKKECYHISTASPANIQAVDVHEGDWDKHGAVKVWKYTVEGRNETYKERVEHDDVDMSVTLVGLEGDVFRYFKSWKPVYKVIPKGKGSVARLSIEYEKLNESAPDPNAYVDFMVSIAKDVDAHITKA</sequence>
<name>A0ACC1XFW3_MELAZ</name>
<dbReference type="EMBL" id="CM051402">
    <property type="protein sequence ID" value="KAJ4709981.1"/>
    <property type="molecule type" value="Genomic_DNA"/>
</dbReference>
<organism evidence="1 2">
    <name type="scientific">Melia azedarach</name>
    <name type="common">Chinaberry tree</name>
    <dbReference type="NCBI Taxonomy" id="155640"/>
    <lineage>
        <taxon>Eukaryota</taxon>
        <taxon>Viridiplantae</taxon>
        <taxon>Streptophyta</taxon>
        <taxon>Embryophyta</taxon>
        <taxon>Tracheophyta</taxon>
        <taxon>Spermatophyta</taxon>
        <taxon>Magnoliopsida</taxon>
        <taxon>eudicotyledons</taxon>
        <taxon>Gunneridae</taxon>
        <taxon>Pentapetalae</taxon>
        <taxon>rosids</taxon>
        <taxon>malvids</taxon>
        <taxon>Sapindales</taxon>
        <taxon>Meliaceae</taxon>
        <taxon>Melia</taxon>
    </lineage>
</organism>
<dbReference type="Proteomes" id="UP001164539">
    <property type="component" value="Chromosome 9"/>
</dbReference>
<accession>A0ACC1XFW3</accession>
<reference evidence="1 2" key="1">
    <citation type="journal article" date="2023" name="Science">
        <title>Complex scaffold remodeling in plant triterpene biosynthesis.</title>
        <authorList>
            <person name="De La Pena R."/>
            <person name="Hodgson H."/>
            <person name="Liu J.C."/>
            <person name="Stephenson M.J."/>
            <person name="Martin A.C."/>
            <person name="Owen C."/>
            <person name="Harkess A."/>
            <person name="Leebens-Mack J."/>
            <person name="Jimenez L.E."/>
            <person name="Osbourn A."/>
            <person name="Sattely E.S."/>
        </authorList>
    </citation>
    <scope>NUCLEOTIDE SEQUENCE [LARGE SCALE GENOMIC DNA]</scope>
    <source>
        <strain evidence="2">cv. JPN11</strain>
        <tissue evidence="1">Leaf</tissue>
    </source>
</reference>
<protein>
    <submittedName>
        <fullName evidence="1">MLP-like protein 28</fullName>
    </submittedName>
</protein>
<comment type="caution">
    <text evidence="1">The sequence shown here is derived from an EMBL/GenBank/DDBJ whole genome shotgun (WGS) entry which is preliminary data.</text>
</comment>
<keyword evidence="2" id="KW-1185">Reference proteome</keyword>
<gene>
    <name evidence="1" type="ORF">OWV82_016218</name>
</gene>
<proteinExistence type="predicted"/>
<evidence type="ECO:0000313" key="1">
    <source>
        <dbReference type="EMBL" id="KAJ4709981.1"/>
    </source>
</evidence>
<evidence type="ECO:0000313" key="2">
    <source>
        <dbReference type="Proteomes" id="UP001164539"/>
    </source>
</evidence>